<feature type="non-terminal residue" evidence="2">
    <location>
        <position position="1"/>
    </location>
</feature>
<organism evidence="2 3">
    <name type="scientific">Papaver somniferum</name>
    <name type="common">Opium poppy</name>
    <dbReference type="NCBI Taxonomy" id="3469"/>
    <lineage>
        <taxon>Eukaryota</taxon>
        <taxon>Viridiplantae</taxon>
        <taxon>Streptophyta</taxon>
        <taxon>Embryophyta</taxon>
        <taxon>Tracheophyta</taxon>
        <taxon>Spermatophyta</taxon>
        <taxon>Magnoliopsida</taxon>
        <taxon>Ranunculales</taxon>
        <taxon>Papaveraceae</taxon>
        <taxon>Papaveroideae</taxon>
        <taxon>Papaver</taxon>
    </lineage>
</organism>
<feature type="region of interest" description="Disordered" evidence="1">
    <location>
        <begin position="1"/>
        <end position="21"/>
    </location>
</feature>
<gene>
    <name evidence="2" type="ORF">C5167_050833</name>
</gene>
<reference evidence="2 3" key="1">
    <citation type="journal article" date="2018" name="Science">
        <title>The opium poppy genome and morphinan production.</title>
        <authorList>
            <person name="Guo L."/>
            <person name="Winzer T."/>
            <person name="Yang X."/>
            <person name="Li Y."/>
            <person name="Ning Z."/>
            <person name="He Z."/>
            <person name="Teodor R."/>
            <person name="Lu Y."/>
            <person name="Bowser T.A."/>
            <person name="Graham I.A."/>
            <person name="Ye K."/>
        </authorList>
    </citation>
    <scope>NUCLEOTIDE SEQUENCE [LARGE SCALE GENOMIC DNA]</scope>
    <source>
        <strain evidence="3">cv. HN1</strain>
        <tissue evidence="2">Leaves</tissue>
    </source>
</reference>
<evidence type="ECO:0000313" key="2">
    <source>
        <dbReference type="EMBL" id="RZC75345.1"/>
    </source>
</evidence>
<accession>A0A4Y7KTY2</accession>
<keyword evidence="3" id="KW-1185">Reference proteome</keyword>
<name>A0A4Y7KTY2_PAPSO</name>
<dbReference type="Gramene" id="RZC75345">
    <property type="protein sequence ID" value="RZC75345"/>
    <property type="gene ID" value="C5167_050833"/>
</dbReference>
<proteinExistence type="predicted"/>
<feature type="compositionally biased region" description="Basic and acidic residues" evidence="1">
    <location>
        <begin position="7"/>
        <end position="21"/>
    </location>
</feature>
<dbReference type="EMBL" id="CM010722">
    <property type="protein sequence ID" value="RZC75345.1"/>
    <property type="molecule type" value="Genomic_DNA"/>
</dbReference>
<evidence type="ECO:0000256" key="1">
    <source>
        <dbReference type="SAM" id="MobiDB-lite"/>
    </source>
</evidence>
<dbReference type="Proteomes" id="UP000316621">
    <property type="component" value="Chromosome 8"/>
</dbReference>
<sequence length="107" mass="12434">VTAPKRFIREKASAREEKAKSVSRERGFKLERSKRRRYNGIEADPKLRAYCLSISRNRPSASEYKEQLFRREPLGRRVILINAKVEGSWSNEQKKGLNDAAEVRNSL</sequence>
<protein>
    <submittedName>
        <fullName evidence="2">Uncharacterized protein</fullName>
    </submittedName>
</protein>
<dbReference type="AlphaFoldDB" id="A0A4Y7KTY2"/>
<evidence type="ECO:0000313" key="3">
    <source>
        <dbReference type="Proteomes" id="UP000316621"/>
    </source>
</evidence>